<gene>
    <name evidence="3" type="ORF">KDK95_31210</name>
</gene>
<proteinExistence type="predicted"/>
<feature type="region of interest" description="Disordered" evidence="1">
    <location>
        <begin position="1"/>
        <end position="134"/>
    </location>
</feature>
<dbReference type="InterPro" id="IPR003812">
    <property type="entry name" value="Fido"/>
</dbReference>
<keyword evidence="4" id="KW-1185">Reference proteome</keyword>
<feature type="compositionally biased region" description="Basic residues" evidence="1">
    <location>
        <begin position="46"/>
        <end position="59"/>
    </location>
</feature>
<feature type="domain" description="Fido" evidence="2">
    <location>
        <begin position="226"/>
        <end position="355"/>
    </location>
</feature>
<feature type="compositionally biased region" description="Basic and acidic residues" evidence="1">
    <location>
        <begin position="13"/>
        <end position="24"/>
    </location>
</feature>
<evidence type="ECO:0000256" key="1">
    <source>
        <dbReference type="SAM" id="MobiDB-lite"/>
    </source>
</evidence>
<feature type="compositionally biased region" description="Basic and acidic residues" evidence="1">
    <location>
        <begin position="105"/>
        <end position="117"/>
    </location>
</feature>
<dbReference type="SUPFAM" id="SSF140931">
    <property type="entry name" value="Fic-like"/>
    <property type="match status" value="1"/>
</dbReference>
<accession>A0A941EKK7</accession>
<evidence type="ECO:0000313" key="3">
    <source>
        <dbReference type="EMBL" id="MBR7830814.1"/>
    </source>
</evidence>
<dbReference type="Gene3D" id="1.10.3290.10">
    <property type="entry name" value="Fido-like domain"/>
    <property type="match status" value="1"/>
</dbReference>
<evidence type="ECO:0000259" key="2">
    <source>
        <dbReference type="PROSITE" id="PS51459"/>
    </source>
</evidence>
<dbReference type="EMBL" id="JAGSOH010000158">
    <property type="protein sequence ID" value="MBR7830814.1"/>
    <property type="molecule type" value="Genomic_DNA"/>
</dbReference>
<reference evidence="3" key="1">
    <citation type="submission" date="2021-04" db="EMBL/GenBank/DDBJ databases">
        <title>Genome based classification of Actinospica acidithermotolerans sp. nov., an actinobacterium isolated from an Indonesian hot spring.</title>
        <authorList>
            <person name="Kusuma A.B."/>
            <person name="Putra K.E."/>
            <person name="Nafisah S."/>
            <person name="Loh J."/>
            <person name="Nouioui I."/>
            <person name="Goodfellow M."/>
        </authorList>
    </citation>
    <scope>NUCLEOTIDE SEQUENCE</scope>
    <source>
        <strain evidence="3">MGRD01-02</strain>
    </source>
</reference>
<sequence length="392" mass="42822">MVLREPLGQPRPPRGDRPGDDRRPGRMAAVDRGPGRALRALSAGRPGRRRQGRGLGARRRAPDPPGDGPHRGGRRLVQPLRAGAALVPRPLGRDRVPRGGVGGAGDRRPFPELDRRRPDPRRRRRPAARRLPRRPVRVLPRRARRRLNNAMPQDHLLTWREVREHVPWADAVRHGLDRPDAPVQPGRDGVAHRIATVERERDPARARRLLAAYEKARAAAEAREQLDFPLLASWQRTVLGVAEAPFRDRPAFAKGGRERYGLGPGTQAAFEACLAEARDDAVPLAARAARAYLDVCFFHPFADGNGRAALLTLAYVLAAEDVVLDQVGPIAQISRRADDAEGAATFADLVALMIERAARSGSATSRRTGAHSPVPKVHAMARRSGGHGAVGC</sequence>
<dbReference type="InterPro" id="IPR036597">
    <property type="entry name" value="Fido-like_dom_sf"/>
</dbReference>
<dbReference type="Pfam" id="PF02661">
    <property type="entry name" value="Fic"/>
    <property type="match status" value="1"/>
</dbReference>
<evidence type="ECO:0000313" key="4">
    <source>
        <dbReference type="Proteomes" id="UP000676325"/>
    </source>
</evidence>
<dbReference type="Proteomes" id="UP000676325">
    <property type="component" value="Unassembled WGS sequence"/>
</dbReference>
<organism evidence="3 4">
    <name type="scientific">Actinospica acidithermotolerans</name>
    <dbReference type="NCBI Taxonomy" id="2828514"/>
    <lineage>
        <taxon>Bacteria</taxon>
        <taxon>Bacillati</taxon>
        <taxon>Actinomycetota</taxon>
        <taxon>Actinomycetes</taxon>
        <taxon>Catenulisporales</taxon>
        <taxon>Actinospicaceae</taxon>
        <taxon>Actinospica</taxon>
    </lineage>
</organism>
<name>A0A941EKK7_9ACTN</name>
<protein>
    <submittedName>
        <fullName evidence="3">Fic family protein</fullName>
    </submittedName>
</protein>
<dbReference type="AlphaFoldDB" id="A0A941EKK7"/>
<dbReference type="PROSITE" id="PS51459">
    <property type="entry name" value="FIDO"/>
    <property type="match status" value="1"/>
</dbReference>
<comment type="caution">
    <text evidence="3">The sequence shown here is derived from an EMBL/GenBank/DDBJ whole genome shotgun (WGS) entry which is preliminary data.</text>
</comment>
<feature type="compositionally biased region" description="Basic residues" evidence="1">
    <location>
        <begin position="118"/>
        <end position="134"/>
    </location>
</feature>